<keyword evidence="2" id="KW-1185">Reference proteome</keyword>
<gene>
    <name evidence="1" type="ORF">UPYG_G00064840</name>
</gene>
<dbReference type="AlphaFoldDB" id="A0ABD0XA65"/>
<comment type="caution">
    <text evidence="1">The sequence shown here is derived from an EMBL/GenBank/DDBJ whole genome shotgun (WGS) entry which is preliminary data.</text>
</comment>
<accession>A0ABD0XA65</accession>
<evidence type="ECO:0000313" key="1">
    <source>
        <dbReference type="EMBL" id="KAL1005858.1"/>
    </source>
</evidence>
<organism evidence="1 2">
    <name type="scientific">Umbra pygmaea</name>
    <name type="common">Eastern mudminnow</name>
    <dbReference type="NCBI Taxonomy" id="75934"/>
    <lineage>
        <taxon>Eukaryota</taxon>
        <taxon>Metazoa</taxon>
        <taxon>Chordata</taxon>
        <taxon>Craniata</taxon>
        <taxon>Vertebrata</taxon>
        <taxon>Euteleostomi</taxon>
        <taxon>Actinopterygii</taxon>
        <taxon>Neopterygii</taxon>
        <taxon>Teleostei</taxon>
        <taxon>Protacanthopterygii</taxon>
        <taxon>Esociformes</taxon>
        <taxon>Umbridae</taxon>
        <taxon>Umbra</taxon>
    </lineage>
</organism>
<protein>
    <submittedName>
        <fullName evidence="1">Uncharacterized protein</fullName>
    </submittedName>
</protein>
<proteinExistence type="predicted"/>
<sequence>TILLVTPLTVTVDQLQDDQHFRNCYTREWSSNRPLILLFGFETRLKHICCLLQGPASSTAE</sequence>
<name>A0ABD0XA65_UMBPY</name>
<feature type="non-terminal residue" evidence="1">
    <location>
        <position position="1"/>
    </location>
</feature>
<reference evidence="1 2" key="1">
    <citation type="submission" date="2024-06" db="EMBL/GenBank/DDBJ databases">
        <authorList>
            <person name="Pan Q."/>
            <person name="Wen M."/>
            <person name="Jouanno E."/>
            <person name="Zahm M."/>
            <person name="Klopp C."/>
            <person name="Cabau C."/>
            <person name="Louis A."/>
            <person name="Berthelot C."/>
            <person name="Parey E."/>
            <person name="Roest Crollius H."/>
            <person name="Montfort J."/>
            <person name="Robinson-Rechavi M."/>
            <person name="Bouchez O."/>
            <person name="Lampietro C."/>
            <person name="Lopez Roques C."/>
            <person name="Donnadieu C."/>
            <person name="Postlethwait J."/>
            <person name="Bobe J."/>
            <person name="Verreycken H."/>
            <person name="Guiguen Y."/>
        </authorList>
    </citation>
    <scope>NUCLEOTIDE SEQUENCE [LARGE SCALE GENOMIC DNA]</scope>
    <source>
        <strain evidence="1">Up_M1</strain>
        <tissue evidence="1">Testis</tissue>
    </source>
</reference>
<evidence type="ECO:0000313" key="2">
    <source>
        <dbReference type="Proteomes" id="UP001557470"/>
    </source>
</evidence>
<dbReference type="Proteomes" id="UP001557470">
    <property type="component" value="Unassembled WGS sequence"/>
</dbReference>
<dbReference type="EMBL" id="JAGEUA010000002">
    <property type="protein sequence ID" value="KAL1005858.1"/>
    <property type="molecule type" value="Genomic_DNA"/>
</dbReference>